<reference evidence="2 3" key="1">
    <citation type="submission" date="2018-10" db="EMBL/GenBank/DDBJ databases">
        <title>Co-occurring genomic capacity for anaerobic methane metabolism and dissimilatory sulfite reduction discovered in the Korarchaeota.</title>
        <authorList>
            <person name="Mckay L.J."/>
            <person name="Dlakic M."/>
            <person name="Fields M.W."/>
            <person name="Delmont T.O."/>
            <person name="Eren A.M."/>
            <person name="Jay Z.J."/>
            <person name="Klingelsmith K.B."/>
            <person name="Rusch D.B."/>
            <person name="Inskeep W.P."/>
        </authorList>
    </citation>
    <scope>NUCLEOTIDE SEQUENCE [LARGE SCALE GENOMIC DNA]</scope>
    <source>
        <strain evidence="2 3">MDKW</strain>
    </source>
</reference>
<keyword evidence="1" id="KW-0472">Membrane</keyword>
<sequence>MEPIVHFAVPFSALVSAGVKPKKAFFASLFSLLPDFDALFLVHRSFSHSLFVIMCAALPFMVIAIKLGHSRFSLMAFLALLSHPVLDLFSGYTPILWPLCDSLWIKTELGFHVGSSVKLIPSFELLSEPTVFQHFQEFDAPLFTGDGLIISIILLLPSILKSINKLFQ</sequence>
<dbReference type="Proteomes" id="UP000277582">
    <property type="component" value="Unassembled WGS sequence"/>
</dbReference>
<dbReference type="RefSeq" id="WP_125670753.1">
    <property type="nucleotide sequence ID" value="NZ_RCOS01000061.1"/>
</dbReference>
<name>A0A3R9QYD1_9CREN</name>
<comment type="caution">
    <text evidence="2">The sequence shown here is derived from an EMBL/GenBank/DDBJ whole genome shotgun (WGS) entry which is preliminary data.</text>
</comment>
<proteinExistence type="predicted"/>
<accession>A0A3R9QYD1</accession>
<evidence type="ECO:0000313" key="2">
    <source>
        <dbReference type="EMBL" id="RSN76450.1"/>
    </source>
</evidence>
<keyword evidence="2" id="KW-0378">Hydrolase</keyword>
<feature type="transmembrane region" description="Helical" evidence="1">
    <location>
        <begin position="140"/>
        <end position="160"/>
    </location>
</feature>
<keyword evidence="3" id="KW-1185">Reference proteome</keyword>
<dbReference type="GO" id="GO:0016787">
    <property type="term" value="F:hydrolase activity"/>
    <property type="evidence" value="ECO:0007669"/>
    <property type="project" value="UniProtKB-KW"/>
</dbReference>
<dbReference type="InterPro" id="IPR007404">
    <property type="entry name" value="YdjM-like"/>
</dbReference>
<feature type="transmembrane region" description="Helical" evidence="1">
    <location>
        <begin position="72"/>
        <end position="92"/>
    </location>
</feature>
<dbReference type="Pfam" id="PF04307">
    <property type="entry name" value="YdjM"/>
    <property type="match status" value="1"/>
</dbReference>
<protein>
    <submittedName>
        <fullName evidence="2">Metal-dependent hydrolase</fullName>
    </submittedName>
</protein>
<dbReference type="AlphaFoldDB" id="A0A3R9QYD1"/>
<dbReference type="EMBL" id="RCOS01000061">
    <property type="protein sequence ID" value="RSN76450.1"/>
    <property type="molecule type" value="Genomic_DNA"/>
</dbReference>
<evidence type="ECO:0000313" key="3">
    <source>
        <dbReference type="Proteomes" id="UP000277582"/>
    </source>
</evidence>
<feature type="transmembrane region" description="Helical" evidence="1">
    <location>
        <begin position="45"/>
        <end position="65"/>
    </location>
</feature>
<gene>
    <name evidence="2" type="ORF">D6D85_04020</name>
</gene>
<keyword evidence="1" id="KW-0812">Transmembrane</keyword>
<keyword evidence="1" id="KW-1133">Transmembrane helix</keyword>
<organism evidence="2 3">
    <name type="scientific">Candidatus Methanodesulfokora washburnensis</name>
    <dbReference type="NCBI Taxonomy" id="2478471"/>
    <lineage>
        <taxon>Archaea</taxon>
        <taxon>Thermoproteota</taxon>
        <taxon>Candidatus Korarchaeia</taxon>
        <taxon>Candidatus Korarchaeia incertae sedis</taxon>
        <taxon>Candidatus Methanodesulfokora</taxon>
    </lineage>
</organism>
<evidence type="ECO:0000256" key="1">
    <source>
        <dbReference type="SAM" id="Phobius"/>
    </source>
</evidence>